<comment type="caution">
    <text evidence="4">The sequence shown here is derived from an EMBL/GenBank/DDBJ whole genome shotgun (WGS) entry which is preliminary data.</text>
</comment>
<evidence type="ECO:0008006" key="6">
    <source>
        <dbReference type="Google" id="ProtNLM"/>
    </source>
</evidence>
<organism evidence="4 5">
    <name type="scientific">Dictyobacter formicarum</name>
    <dbReference type="NCBI Taxonomy" id="2778368"/>
    <lineage>
        <taxon>Bacteria</taxon>
        <taxon>Bacillati</taxon>
        <taxon>Chloroflexota</taxon>
        <taxon>Ktedonobacteria</taxon>
        <taxon>Ktedonobacterales</taxon>
        <taxon>Dictyobacteraceae</taxon>
        <taxon>Dictyobacter</taxon>
    </lineage>
</organism>
<reference evidence="4 5" key="1">
    <citation type="journal article" date="2021" name="Int. J. Syst. Evol. Microbiol.">
        <title>Reticulibacter mediterranei gen. nov., sp. nov., within the new family Reticulibacteraceae fam. nov., and Ktedonospora formicarum gen. nov., sp. nov., Ktedonobacter robiniae sp. nov., Dictyobacter formicarum sp. nov. and Dictyobacter arantiisoli sp. nov., belonging to the class Ktedonobacteria.</title>
        <authorList>
            <person name="Yabe S."/>
            <person name="Zheng Y."/>
            <person name="Wang C.M."/>
            <person name="Sakai Y."/>
            <person name="Abe K."/>
            <person name="Yokota A."/>
            <person name="Donadio S."/>
            <person name="Cavaletti L."/>
            <person name="Monciardini P."/>
        </authorList>
    </citation>
    <scope>NUCLEOTIDE SEQUENCE [LARGE SCALE GENOMIC DNA]</scope>
    <source>
        <strain evidence="4 5">SOSP1-9</strain>
    </source>
</reference>
<keyword evidence="3" id="KW-0862">Zinc</keyword>
<gene>
    <name evidence="4" type="ORF">KSZ_01980</name>
</gene>
<sequence length="42" mass="4619">MRATVYHGPRDMRIDQVPDPIIQAPTDVVARVTHACICGSDL</sequence>
<evidence type="ECO:0000256" key="2">
    <source>
        <dbReference type="ARBA" id="ARBA00022723"/>
    </source>
</evidence>
<evidence type="ECO:0000256" key="3">
    <source>
        <dbReference type="ARBA" id="ARBA00022833"/>
    </source>
</evidence>
<name>A0ABQ3V8H8_9CHLR</name>
<dbReference type="Proteomes" id="UP000635565">
    <property type="component" value="Unassembled WGS sequence"/>
</dbReference>
<evidence type="ECO:0000256" key="1">
    <source>
        <dbReference type="ARBA" id="ARBA00001947"/>
    </source>
</evidence>
<dbReference type="PANTHER" id="PTHR42813">
    <property type="entry name" value="ZINC-TYPE ALCOHOL DEHYDROGENASE-LIKE"/>
    <property type="match status" value="1"/>
</dbReference>
<keyword evidence="5" id="KW-1185">Reference proteome</keyword>
<dbReference type="InterPro" id="IPR011032">
    <property type="entry name" value="GroES-like_sf"/>
</dbReference>
<comment type="cofactor">
    <cofactor evidence="1">
        <name>Zn(2+)</name>
        <dbReference type="ChEBI" id="CHEBI:29105"/>
    </cofactor>
</comment>
<protein>
    <recommendedName>
        <fullName evidence="6">Alcohol dehydrogenase N-terminal domain-containing protein</fullName>
    </recommendedName>
</protein>
<proteinExistence type="predicted"/>
<dbReference type="Gene3D" id="3.90.180.10">
    <property type="entry name" value="Medium-chain alcohol dehydrogenases, catalytic domain"/>
    <property type="match status" value="1"/>
</dbReference>
<evidence type="ECO:0000313" key="5">
    <source>
        <dbReference type="Proteomes" id="UP000635565"/>
    </source>
</evidence>
<dbReference type="EMBL" id="BNJJ01000001">
    <property type="protein sequence ID" value="GHO82192.1"/>
    <property type="molecule type" value="Genomic_DNA"/>
</dbReference>
<keyword evidence="2" id="KW-0479">Metal-binding</keyword>
<dbReference type="PANTHER" id="PTHR42813:SF2">
    <property type="entry name" value="DEHYDROGENASE, ZINC-CONTAINING, PUTATIVE (AFU_ORTHOLOGUE AFUA_2G02810)-RELATED"/>
    <property type="match status" value="1"/>
</dbReference>
<dbReference type="SUPFAM" id="SSF50129">
    <property type="entry name" value="GroES-like"/>
    <property type="match status" value="1"/>
</dbReference>
<accession>A0ABQ3V8H8</accession>
<evidence type="ECO:0000313" key="4">
    <source>
        <dbReference type="EMBL" id="GHO82192.1"/>
    </source>
</evidence>